<keyword evidence="2" id="KW-1185">Reference proteome</keyword>
<reference evidence="1 2" key="1">
    <citation type="submission" date="2020-08" db="EMBL/GenBank/DDBJ databases">
        <title>Genomic Encyclopedia of Type Strains, Phase IV (KMG-IV): sequencing the most valuable type-strain genomes for metagenomic binning, comparative biology and taxonomic classification.</title>
        <authorList>
            <person name="Goeker M."/>
        </authorList>
    </citation>
    <scope>NUCLEOTIDE SEQUENCE [LARGE SCALE GENOMIC DNA]</scope>
    <source>
        <strain evidence="1 2">DSM 21431</strain>
    </source>
</reference>
<protein>
    <submittedName>
        <fullName evidence="1">Uncharacterized protein</fullName>
    </submittedName>
</protein>
<comment type="caution">
    <text evidence="1">The sequence shown here is derived from an EMBL/GenBank/DDBJ whole genome shotgun (WGS) entry which is preliminary data.</text>
</comment>
<gene>
    <name evidence="1" type="ORF">GGR10_000759</name>
</gene>
<accession>A0ABR6E304</accession>
<organism evidence="1 2">
    <name type="scientific">Bartonella chomelii</name>
    <dbReference type="NCBI Taxonomy" id="236402"/>
    <lineage>
        <taxon>Bacteria</taxon>
        <taxon>Pseudomonadati</taxon>
        <taxon>Pseudomonadota</taxon>
        <taxon>Alphaproteobacteria</taxon>
        <taxon>Hyphomicrobiales</taxon>
        <taxon>Bartonellaceae</taxon>
        <taxon>Bartonella</taxon>
    </lineage>
</organism>
<dbReference type="Proteomes" id="UP000548119">
    <property type="component" value="Unassembled WGS sequence"/>
</dbReference>
<proteinExistence type="predicted"/>
<name>A0ABR6E304_9HYPH</name>
<sequence>MHLLFLPGTRSNNGYDLAYKIFVGNSNIGGLYLPIERLILFLTDQDKGMQLFH</sequence>
<evidence type="ECO:0000313" key="2">
    <source>
        <dbReference type="Proteomes" id="UP000548119"/>
    </source>
</evidence>
<dbReference type="EMBL" id="JACJIR010000002">
    <property type="protein sequence ID" value="MBA9082918.1"/>
    <property type="molecule type" value="Genomic_DNA"/>
</dbReference>
<evidence type="ECO:0000313" key="1">
    <source>
        <dbReference type="EMBL" id="MBA9082918.1"/>
    </source>
</evidence>